<dbReference type="EMBL" id="UINC01024626">
    <property type="protein sequence ID" value="SVA98633.1"/>
    <property type="molecule type" value="Genomic_DNA"/>
</dbReference>
<gene>
    <name evidence="1" type="ORF">METZ01_LOCUS151487</name>
</gene>
<evidence type="ECO:0000313" key="1">
    <source>
        <dbReference type="EMBL" id="SVA98633.1"/>
    </source>
</evidence>
<dbReference type="AlphaFoldDB" id="A0A382ACF6"/>
<name>A0A382ACF6_9ZZZZ</name>
<protein>
    <recommendedName>
        <fullName evidence="2">Cytochrome c domain-containing protein</fullName>
    </recommendedName>
</protein>
<reference evidence="1" key="1">
    <citation type="submission" date="2018-05" db="EMBL/GenBank/DDBJ databases">
        <authorList>
            <person name="Lanie J.A."/>
            <person name="Ng W.-L."/>
            <person name="Kazmierczak K.M."/>
            <person name="Andrzejewski T.M."/>
            <person name="Davidsen T.M."/>
            <person name="Wayne K.J."/>
            <person name="Tettelin H."/>
            <person name="Glass J.I."/>
            <person name="Rusch D."/>
            <person name="Podicherti R."/>
            <person name="Tsui H.-C.T."/>
            <person name="Winkler M.E."/>
        </authorList>
    </citation>
    <scope>NUCLEOTIDE SEQUENCE</scope>
</reference>
<proteinExistence type="predicted"/>
<evidence type="ECO:0008006" key="2">
    <source>
        <dbReference type="Google" id="ProtNLM"/>
    </source>
</evidence>
<accession>A0A382ACF6</accession>
<sequence>MIFFTSCRANFAKSCALLSVLILSESFSFAALEDIAKEPINYNSAPVYDRVFRLIKKIEKGAAKLEWDNQRGWLPSILKHLNIHPSSQTLVFSKTSLQLRVITPQSPRAIYFNDDTYVGWTQFGNVIELSAVDPVQGAIFYTLPQNKMSKPKIDRDRGDCMSCHCSFKTKGVPGYLVRSVFTDGNGQPYFRFGTTTTDHTTPFSDRFGGWYVTGTHGRMRHRGNVIARDDYSNPIDPEHGANKTRLDDFIRTSSYLANGSDIVALMVLEHQSQMHNYITKASYEYRFAMHYQKVMNKALGRPPSHQIETSKNRIVSAGERLLKYLLFDDECFLEDSVEGTSAFAEHFTSLGPRDSKGRSLRDFDLKRRMFRYPCSFLIYSKTFDQLPEPILTYVERRLIEILKDEDSGTDFVHLSKKDRIAILEILMETKQGFRAKVNRYGQAPYNHSQRR</sequence>
<organism evidence="1">
    <name type="scientific">marine metagenome</name>
    <dbReference type="NCBI Taxonomy" id="408172"/>
    <lineage>
        <taxon>unclassified sequences</taxon>
        <taxon>metagenomes</taxon>
        <taxon>ecological metagenomes</taxon>
    </lineage>
</organism>